<gene>
    <name evidence="2" type="ORF">MRZ06_02510</name>
</gene>
<dbReference type="PANTHER" id="PTHR39165">
    <property type="entry name" value="IG HYPOTHETICAL 17883"/>
    <property type="match status" value="1"/>
</dbReference>
<feature type="transmembrane region" description="Helical" evidence="1">
    <location>
        <begin position="130"/>
        <end position="156"/>
    </location>
</feature>
<organism evidence="2 3">
    <name type="scientific">Macrococcus armenti</name>
    <dbReference type="NCBI Taxonomy" id="2875764"/>
    <lineage>
        <taxon>Bacteria</taxon>
        <taxon>Bacillati</taxon>
        <taxon>Bacillota</taxon>
        <taxon>Bacilli</taxon>
        <taxon>Bacillales</taxon>
        <taxon>Staphylococcaceae</taxon>
        <taxon>Macrococcus</taxon>
    </lineage>
</organism>
<sequence length="160" mass="17642">MTILLWTIVILSFIAAFVGLVVPLLPGVLLMWIGFFVYQFGINNNELSWFFWLAMITLTTVTLVSDYVAGSYFVKKFGGSRAGEFAAAVGMLIGSFLFPPLGIIAVPFIVVLFVELYLQRDVAKAFNASVGSLLGFLTSTVAKFLILIIMIIWFVLDVVI</sequence>
<reference evidence="2" key="1">
    <citation type="submission" date="2022-03" db="EMBL/GenBank/DDBJ databases">
        <authorList>
            <person name="Vrbovska V."/>
            <person name="Kovarovic V."/>
            <person name="Botka T."/>
            <person name="Pantucek R."/>
        </authorList>
    </citation>
    <scope>NUCLEOTIDE SEQUENCE</scope>
    <source>
        <strain evidence="2">CCM 2609</strain>
    </source>
</reference>
<evidence type="ECO:0000313" key="3">
    <source>
        <dbReference type="Proteomes" id="UP000830343"/>
    </source>
</evidence>
<reference evidence="2" key="2">
    <citation type="submission" date="2022-04" db="EMBL/GenBank/DDBJ databases">
        <title>Antimicrobial genetic elements in methicillin-resistant Macrococcus armenti.</title>
        <authorList>
            <person name="Keller J.E."/>
            <person name="Schwendener S."/>
            <person name="Pantucek R."/>
            <person name="Perreten V."/>
        </authorList>
    </citation>
    <scope>NUCLEOTIDE SEQUENCE</scope>
    <source>
        <strain evidence="2">CCM 2609</strain>
    </source>
</reference>
<keyword evidence="3" id="KW-1185">Reference proteome</keyword>
<keyword evidence="1" id="KW-1133">Transmembrane helix</keyword>
<keyword evidence="1" id="KW-0472">Membrane</keyword>
<dbReference type="EMBL" id="CP094348">
    <property type="protein sequence ID" value="UOB20972.1"/>
    <property type="molecule type" value="Genomic_DNA"/>
</dbReference>
<evidence type="ECO:0000313" key="2">
    <source>
        <dbReference type="EMBL" id="UOB20972.1"/>
    </source>
</evidence>
<proteinExistence type="predicted"/>
<feature type="transmembrane region" description="Helical" evidence="1">
    <location>
        <begin position="50"/>
        <end position="73"/>
    </location>
</feature>
<accession>A0ABY3ZVN7</accession>
<evidence type="ECO:0000256" key="1">
    <source>
        <dbReference type="SAM" id="Phobius"/>
    </source>
</evidence>
<dbReference type="Proteomes" id="UP000830343">
    <property type="component" value="Chromosome"/>
</dbReference>
<feature type="transmembrane region" description="Helical" evidence="1">
    <location>
        <begin position="85"/>
        <end position="118"/>
    </location>
</feature>
<protein>
    <submittedName>
        <fullName evidence="2">DUF456 domain-containing protein</fullName>
    </submittedName>
</protein>
<dbReference type="InterPro" id="IPR007403">
    <property type="entry name" value="DUF456"/>
</dbReference>
<dbReference type="Pfam" id="PF04306">
    <property type="entry name" value="DUF456"/>
    <property type="match status" value="1"/>
</dbReference>
<feature type="transmembrane region" description="Helical" evidence="1">
    <location>
        <begin position="6"/>
        <end position="38"/>
    </location>
</feature>
<dbReference type="RefSeq" id="WP_243366284.1">
    <property type="nucleotide sequence ID" value="NZ_CP094348.1"/>
</dbReference>
<keyword evidence="1" id="KW-0812">Transmembrane</keyword>
<name>A0ABY3ZVN7_9STAP</name>
<dbReference type="PANTHER" id="PTHR39165:SF1">
    <property type="entry name" value="DUF456 DOMAIN-CONTAINING PROTEIN"/>
    <property type="match status" value="1"/>
</dbReference>